<dbReference type="Gene3D" id="3.40.190.10">
    <property type="entry name" value="Periplasmic binding protein-like II"/>
    <property type="match status" value="2"/>
</dbReference>
<evidence type="ECO:0000256" key="1">
    <source>
        <dbReference type="ARBA" id="ARBA00022729"/>
    </source>
</evidence>
<protein>
    <submittedName>
        <fullName evidence="4">ABC transporter substrate-binding protein</fullName>
    </submittedName>
</protein>
<evidence type="ECO:0000256" key="2">
    <source>
        <dbReference type="SAM" id="SignalP"/>
    </source>
</evidence>
<gene>
    <name evidence="3" type="ORF">DRM93_15270</name>
    <name evidence="4" type="ORF">DRM94_15270</name>
</gene>
<dbReference type="PANTHER" id="PTHR30006:SF25">
    <property type="entry name" value="PHOSPHOGLYCERATE TRANSPORT REGULATORY PROTEIN PGTC"/>
    <property type="match status" value="1"/>
</dbReference>
<dbReference type="Proteomes" id="UP000297720">
    <property type="component" value="Unassembled WGS sequence"/>
</dbReference>
<keyword evidence="1 2" id="KW-0732">Signal</keyword>
<name>A0A5F0K8L7_9GAMM</name>
<dbReference type="OrthoDB" id="305758at2"/>
<reference evidence="4 6" key="1">
    <citation type="submission" date="2018-06" db="EMBL/GenBank/DDBJ databases">
        <title>Occurrence of a novel blaKPC-2- and qnrS2- harbouring IncP6 plasmid from Aeromonas taiwanensis isolates recovered from the river sediments.</title>
        <authorList>
            <person name="Zheng B."/>
            <person name="Yu X."/>
            <person name="Xiao Y."/>
        </authorList>
    </citation>
    <scope>NUCLEOTIDE SEQUENCE [LARGE SCALE GENOMIC DNA]</scope>
    <source>
        <strain evidence="3 5">1713</strain>
        <strain evidence="4 6">198</strain>
    </source>
</reference>
<dbReference type="Proteomes" id="UP000297914">
    <property type="component" value="Unassembled WGS sequence"/>
</dbReference>
<feature type="chain" id="PRO_5044621207" evidence="2">
    <location>
        <begin position="25"/>
        <end position="419"/>
    </location>
</feature>
<sequence>MSLFSRLLPVSLAAILLPIGAAQAASLTVLTSFSETPVKSVIDGFVQQYPGIRVEVIYRRTIPSLRLLTEAEAPSVDIIMSSSPTFFNTLDKEGLLAPLPTATIPPDWLSPHTLGLSNKVAVVGYSSSGIMYNRHYLAKYQLPQPSSWQQLASPVFMGHVMMSSPSQSGTTHMMVESILQQYGWDRGWALLMRLGSNLSAITARSFGVSDGIARGLAGAGPVIDSYALNSQALFKHIGFSTMADSVILPTYLGVPRSTANPKNGALFIQYLLSDKGQGIIGTPGMAKTTLSQPDLARQTHYVTDKRLLYRRAGLLKALFEQTITQQLPSLKLAWRGINGVDTRGDPERIRLLEQAKLLASTPPLSEREARDPALLALFDGMYDREQGNPQAERVMHQWRQTTEARLNEALRLVEQAGKP</sequence>
<dbReference type="EMBL" id="QORK01000035">
    <property type="protein sequence ID" value="TFF77378.1"/>
    <property type="molecule type" value="Genomic_DNA"/>
</dbReference>
<keyword evidence="5" id="KW-1185">Reference proteome</keyword>
<dbReference type="GO" id="GO:0030288">
    <property type="term" value="C:outer membrane-bounded periplasmic space"/>
    <property type="evidence" value="ECO:0007669"/>
    <property type="project" value="TreeGrafter"/>
</dbReference>
<feature type="signal peptide" evidence="2">
    <location>
        <begin position="1"/>
        <end position="24"/>
    </location>
</feature>
<comment type="caution">
    <text evidence="4">The sequence shown here is derived from an EMBL/GenBank/DDBJ whole genome shotgun (WGS) entry which is preliminary data.</text>
</comment>
<dbReference type="EMBL" id="QORL01000035">
    <property type="protein sequence ID" value="TFF73398.1"/>
    <property type="molecule type" value="Genomic_DNA"/>
</dbReference>
<dbReference type="RefSeq" id="WP_134696390.1">
    <property type="nucleotide sequence ID" value="NZ_QORJ01000031.1"/>
</dbReference>
<dbReference type="AlphaFoldDB" id="A0A5F0K8L7"/>
<dbReference type="Pfam" id="PF13343">
    <property type="entry name" value="SBP_bac_6"/>
    <property type="match status" value="1"/>
</dbReference>
<dbReference type="PANTHER" id="PTHR30006">
    <property type="entry name" value="THIAMINE-BINDING PERIPLASMIC PROTEIN-RELATED"/>
    <property type="match status" value="1"/>
</dbReference>
<proteinExistence type="predicted"/>
<evidence type="ECO:0000313" key="4">
    <source>
        <dbReference type="EMBL" id="TFF77378.1"/>
    </source>
</evidence>
<dbReference type="SUPFAM" id="SSF53850">
    <property type="entry name" value="Periplasmic binding protein-like II"/>
    <property type="match status" value="1"/>
</dbReference>
<evidence type="ECO:0000313" key="3">
    <source>
        <dbReference type="EMBL" id="TFF73398.1"/>
    </source>
</evidence>
<organism evidence="4 6">
    <name type="scientific">Aeromonas taiwanensis</name>
    <dbReference type="NCBI Taxonomy" id="633417"/>
    <lineage>
        <taxon>Bacteria</taxon>
        <taxon>Pseudomonadati</taxon>
        <taxon>Pseudomonadota</taxon>
        <taxon>Gammaproteobacteria</taxon>
        <taxon>Aeromonadales</taxon>
        <taxon>Aeromonadaceae</taxon>
        <taxon>Aeromonas</taxon>
    </lineage>
</organism>
<evidence type="ECO:0000313" key="5">
    <source>
        <dbReference type="Proteomes" id="UP000297720"/>
    </source>
</evidence>
<evidence type="ECO:0000313" key="6">
    <source>
        <dbReference type="Proteomes" id="UP000297914"/>
    </source>
</evidence>
<accession>A0A5F0K8L7</accession>